<dbReference type="EMBL" id="VJWX01000341">
    <property type="protein sequence ID" value="TVT34433.1"/>
    <property type="molecule type" value="Genomic_DNA"/>
</dbReference>
<dbReference type="PROSITE" id="PS51257">
    <property type="entry name" value="PROKAR_LIPOPROTEIN"/>
    <property type="match status" value="1"/>
</dbReference>
<dbReference type="OrthoDB" id="3226017at2"/>
<sequence length="431" mass="45982">MRLLHKGVSFAIGLAVLGASLAACGGGDSASGSGDSGGQIELSIGTFTEFGYEDLLTQYQQLHPNIKITHHKTGEGGPYHQNLITKLAAGSGLEDVVAVEEGHFSDIIDKSGKFNDLNEIGPKDASADRWLKWKYDAGKDKDGRLIGYGTDIGPLALCYRKDLLAAAGLPSDPQGVKSLFATWDSYFSAGAQYAAKTGKPWFDASSQLFNSMVNQLDVGYLDHNDKLTIESNPGIKTAWDKITTAISQGQSAKLTAFGNEWKTGFQQGAFATTVCPSWMLGVVKEDAGPANAGKWAVTDAFPNGGGNWGGSYLTVPKQSKHPKEAAELAAWLTAPEQQLKAFQAKGNFPSQVQALTSPELLNQTDAYFGDVKVGELYAEQARKVTHAQYKGPGDGQIQENVIKPALQAVEQGTPAGQAWQQVVDGAKRIVK</sequence>
<keyword evidence="1" id="KW-0732">Signal</keyword>
<dbReference type="InterPro" id="IPR050490">
    <property type="entry name" value="Bact_solute-bd_prot1"/>
</dbReference>
<comment type="caution">
    <text evidence="2">The sequence shown here is derived from an EMBL/GenBank/DDBJ whole genome shotgun (WGS) entry which is preliminary data.</text>
</comment>
<dbReference type="PANTHER" id="PTHR43649">
    <property type="entry name" value="ARABINOSE-BINDING PROTEIN-RELATED"/>
    <property type="match status" value="1"/>
</dbReference>
<name>A0A558BD47_9PSEU</name>
<protein>
    <submittedName>
        <fullName evidence="2">Carbohydrate ABC transporter substrate-binding protein</fullName>
    </submittedName>
</protein>
<dbReference type="SUPFAM" id="SSF53850">
    <property type="entry name" value="Periplasmic binding protein-like II"/>
    <property type="match status" value="1"/>
</dbReference>
<accession>A0A558BD47</accession>
<dbReference type="Pfam" id="PF13416">
    <property type="entry name" value="SBP_bac_8"/>
    <property type="match status" value="1"/>
</dbReference>
<evidence type="ECO:0000256" key="1">
    <source>
        <dbReference type="SAM" id="SignalP"/>
    </source>
</evidence>
<gene>
    <name evidence="2" type="ORF">FNH05_26595</name>
</gene>
<keyword evidence="3" id="KW-1185">Reference proteome</keyword>
<evidence type="ECO:0000313" key="2">
    <source>
        <dbReference type="EMBL" id="TVT34433.1"/>
    </source>
</evidence>
<dbReference type="Gene3D" id="3.40.190.10">
    <property type="entry name" value="Periplasmic binding protein-like II"/>
    <property type="match status" value="1"/>
</dbReference>
<evidence type="ECO:0000313" key="3">
    <source>
        <dbReference type="Proteomes" id="UP000320011"/>
    </source>
</evidence>
<dbReference type="AlphaFoldDB" id="A0A558BD47"/>
<feature type="chain" id="PRO_5038905219" evidence="1">
    <location>
        <begin position="26"/>
        <end position="431"/>
    </location>
</feature>
<dbReference type="RefSeq" id="WP_144591449.1">
    <property type="nucleotide sequence ID" value="NZ_VJWX01000341.1"/>
</dbReference>
<dbReference type="PANTHER" id="PTHR43649:SF32">
    <property type="entry name" value="SUGAR BINDING SECRETED PROTEIN"/>
    <property type="match status" value="1"/>
</dbReference>
<dbReference type="InterPro" id="IPR006059">
    <property type="entry name" value="SBP"/>
</dbReference>
<feature type="signal peptide" evidence="1">
    <location>
        <begin position="1"/>
        <end position="25"/>
    </location>
</feature>
<reference evidence="2 3" key="1">
    <citation type="submission" date="2019-07" db="EMBL/GenBank/DDBJ databases">
        <authorList>
            <person name="Duangmal K."/>
            <person name="Teo W.F.A."/>
        </authorList>
    </citation>
    <scope>NUCLEOTIDE SEQUENCE [LARGE SCALE GENOMIC DNA]</scope>
    <source>
        <strain evidence="2 3">TBRC 6029</strain>
    </source>
</reference>
<reference evidence="2 3" key="2">
    <citation type="submission" date="2019-08" db="EMBL/GenBank/DDBJ databases">
        <title>Amycolatopsis acidicola sp. nov., isolated from peat swamp forest soil.</title>
        <authorList>
            <person name="Srisuk N."/>
        </authorList>
    </citation>
    <scope>NUCLEOTIDE SEQUENCE [LARGE SCALE GENOMIC DNA]</scope>
    <source>
        <strain evidence="2 3">TBRC 6029</strain>
    </source>
</reference>
<organism evidence="2 3">
    <name type="scientific">Amycolatopsis rhizosphaerae</name>
    <dbReference type="NCBI Taxonomy" id="2053003"/>
    <lineage>
        <taxon>Bacteria</taxon>
        <taxon>Bacillati</taxon>
        <taxon>Actinomycetota</taxon>
        <taxon>Actinomycetes</taxon>
        <taxon>Pseudonocardiales</taxon>
        <taxon>Pseudonocardiaceae</taxon>
        <taxon>Amycolatopsis</taxon>
    </lineage>
</organism>
<dbReference type="Proteomes" id="UP000320011">
    <property type="component" value="Unassembled WGS sequence"/>
</dbReference>
<proteinExistence type="predicted"/>